<dbReference type="RefSeq" id="WP_166949891.1">
    <property type="nucleotide sequence ID" value="NZ_JAARLZ010000008.1"/>
</dbReference>
<reference evidence="3 4" key="1">
    <citation type="submission" date="2020-03" db="EMBL/GenBank/DDBJ databases">
        <authorList>
            <person name="Lai Q."/>
        </authorList>
    </citation>
    <scope>NUCLEOTIDE SEQUENCE [LARGE SCALE GENOMIC DNA]</scope>
    <source>
        <strain evidence="3 4">CCUG 25036</strain>
    </source>
</reference>
<keyword evidence="1" id="KW-0732">Signal</keyword>
<feature type="chain" id="PRO_5031037918" evidence="1">
    <location>
        <begin position="21"/>
        <end position="489"/>
    </location>
</feature>
<proteinExistence type="predicted"/>
<evidence type="ECO:0000259" key="2">
    <source>
        <dbReference type="Pfam" id="PF13598"/>
    </source>
</evidence>
<sequence length="489" mass="52069">MLRRPLTLAVALAVAFPAFAADERTALTLYRADSDQLFATNGDAVSGDGYAVVHERRSFNLTGGTQDLSIGGLPSALDSEALSLRFPGKGTRVVSQRLLLGQGFDAAVNSLVGHDITVIGSTGQPIASGKLVHGGDALVLHDANNGTSVVKEYSALRVTDAADIARGSTLQVRVTGGSSGNTAAQLDYPTSGLGWRGAYVATLAAGNSCRMNFDASASIANRSGRDWKDVSLKLIAGDANRAKSGPQPKMFMARGVPAPAMAAMADAMPEQATLGDLRTYTLPAAVDLPDGSVTQTPLYDSRTIDCELQAVYDANRGFGYMPPRPQMERNLDVPSNAPVVSQVSFKAFDSLPAGYVRVLTADRDGNAELLGEGRIDDTPKNKDATVTLGNAFDLRVTREQTAFSASAPEHRIDESFRLTFTNAGKTKRVVTVHEHPNRWRSWTVTSSSIKPTKTSPEQLEFKVDVPAGGTATLDYSVRYSWTDADLPKE</sequence>
<name>A0A7X5ZJB3_9GAMM</name>
<protein>
    <submittedName>
        <fullName evidence="3">DUF4139 domain-containing protein</fullName>
    </submittedName>
</protein>
<dbReference type="AlphaFoldDB" id="A0A7X5ZJB3"/>
<accession>A0A7X5ZJB3</accession>
<organism evidence="3 4">
    <name type="scientific">Luteibacter anthropi</name>
    <dbReference type="NCBI Taxonomy" id="564369"/>
    <lineage>
        <taxon>Bacteria</taxon>
        <taxon>Pseudomonadati</taxon>
        <taxon>Pseudomonadota</taxon>
        <taxon>Gammaproteobacteria</taxon>
        <taxon>Lysobacterales</taxon>
        <taxon>Rhodanobacteraceae</taxon>
        <taxon>Luteibacter</taxon>
    </lineage>
</organism>
<gene>
    <name evidence="3" type="ORF">HBF25_15280</name>
</gene>
<keyword evidence="4" id="KW-1185">Reference proteome</keyword>
<feature type="signal peptide" evidence="1">
    <location>
        <begin position="1"/>
        <end position="20"/>
    </location>
</feature>
<dbReference type="InterPro" id="IPR037291">
    <property type="entry name" value="DUF4139"/>
</dbReference>
<dbReference type="Pfam" id="PF13598">
    <property type="entry name" value="DUF4139"/>
    <property type="match status" value="1"/>
</dbReference>
<dbReference type="Proteomes" id="UP000490980">
    <property type="component" value="Unassembled WGS sequence"/>
</dbReference>
<evidence type="ECO:0000313" key="4">
    <source>
        <dbReference type="Proteomes" id="UP000490980"/>
    </source>
</evidence>
<feature type="domain" description="DUF4139" evidence="2">
    <location>
        <begin position="185"/>
        <end position="481"/>
    </location>
</feature>
<dbReference type="EMBL" id="JAARLZ010000008">
    <property type="protein sequence ID" value="NII07747.1"/>
    <property type="molecule type" value="Genomic_DNA"/>
</dbReference>
<evidence type="ECO:0000256" key="1">
    <source>
        <dbReference type="SAM" id="SignalP"/>
    </source>
</evidence>
<comment type="caution">
    <text evidence="3">The sequence shown here is derived from an EMBL/GenBank/DDBJ whole genome shotgun (WGS) entry which is preliminary data.</text>
</comment>
<dbReference type="PANTHER" id="PTHR38075:SF1">
    <property type="entry name" value="DUF4139 DOMAIN-CONTAINING PROTEIN"/>
    <property type="match status" value="1"/>
</dbReference>
<evidence type="ECO:0000313" key="3">
    <source>
        <dbReference type="EMBL" id="NII07747.1"/>
    </source>
</evidence>
<dbReference type="PANTHER" id="PTHR38075">
    <property type="entry name" value="DUF4139 DOMAIN-CONTAINING PROTEIN"/>
    <property type="match status" value="1"/>
</dbReference>